<feature type="domain" description="STAS" evidence="3">
    <location>
        <begin position="37"/>
        <end position="136"/>
    </location>
</feature>
<evidence type="ECO:0000259" key="3">
    <source>
        <dbReference type="PROSITE" id="PS50801"/>
    </source>
</evidence>
<dbReference type="PANTHER" id="PTHR33495:SF13">
    <property type="entry name" value="ANTI-SIGMA-F FACTOR ANTAGONIST RSFB"/>
    <property type="match status" value="1"/>
</dbReference>
<gene>
    <name evidence="4" type="ORF">SAMN05216195_101779</name>
</gene>
<dbReference type="Proteomes" id="UP000199028">
    <property type="component" value="Unassembled WGS sequence"/>
</dbReference>
<evidence type="ECO:0000256" key="1">
    <source>
        <dbReference type="ARBA" id="ARBA00009013"/>
    </source>
</evidence>
<protein>
    <recommendedName>
        <fullName evidence="2">Anti-sigma factor antagonist</fullName>
    </recommendedName>
</protein>
<organism evidence="4 5">
    <name type="scientific">Lentzea flaviverrucosa</name>
    <dbReference type="NCBI Taxonomy" id="200379"/>
    <lineage>
        <taxon>Bacteria</taxon>
        <taxon>Bacillati</taxon>
        <taxon>Actinomycetota</taxon>
        <taxon>Actinomycetes</taxon>
        <taxon>Pseudonocardiales</taxon>
        <taxon>Pseudonocardiaceae</taxon>
        <taxon>Lentzea</taxon>
    </lineage>
</organism>
<dbReference type="NCBIfam" id="TIGR00377">
    <property type="entry name" value="ant_ant_sig"/>
    <property type="match status" value="1"/>
</dbReference>
<dbReference type="InterPro" id="IPR003658">
    <property type="entry name" value="Anti-sigma_ant"/>
</dbReference>
<dbReference type="SUPFAM" id="SSF52091">
    <property type="entry name" value="SpoIIaa-like"/>
    <property type="match status" value="1"/>
</dbReference>
<dbReference type="Gene3D" id="3.30.750.24">
    <property type="entry name" value="STAS domain"/>
    <property type="match status" value="1"/>
</dbReference>
<sequence length="136" mass="14815">MSTVRLHRAPVIAQNRQLRGHPGTTRFTVTEQLVRRGSVVIAVFGEVDARSGPVLHTRLQEHVRKAGPDLVVDLTAVSFLSISGLATLMAVWEATVTAEVEFVVVARTRAVLRPLRLTGLDRKFDVVPGLLQADAS</sequence>
<dbReference type="InterPro" id="IPR036513">
    <property type="entry name" value="STAS_dom_sf"/>
</dbReference>
<comment type="similarity">
    <text evidence="1 2">Belongs to the anti-sigma-factor antagonist family.</text>
</comment>
<evidence type="ECO:0000256" key="2">
    <source>
        <dbReference type="RuleBase" id="RU003749"/>
    </source>
</evidence>
<dbReference type="InterPro" id="IPR002645">
    <property type="entry name" value="STAS_dom"/>
</dbReference>
<evidence type="ECO:0000313" key="5">
    <source>
        <dbReference type="Proteomes" id="UP000199028"/>
    </source>
</evidence>
<dbReference type="CDD" id="cd07043">
    <property type="entry name" value="STAS_anti-anti-sigma_factors"/>
    <property type="match status" value="1"/>
</dbReference>
<name>A0A1H9CGP5_9PSEU</name>
<dbReference type="RefSeq" id="WP_170176410.1">
    <property type="nucleotide sequence ID" value="NZ_FOFT01000001.1"/>
</dbReference>
<dbReference type="EMBL" id="FOFT01000001">
    <property type="protein sequence ID" value="SEQ00365.1"/>
    <property type="molecule type" value="Genomic_DNA"/>
</dbReference>
<evidence type="ECO:0000313" key="4">
    <source>
        <dbReference type="EMBL" id="SEQ00365.1"/>
    </source>
</evidence>
<dbReference type="Pfam" id="PF01740">
    <property type="entry name" value="STAS"/>
    <property type="match status" value="1"/>
</dbReference>
<dbReference type="PROSITE" id="PS50801">
    <property type="entry name" value="STAS"/>
    <property type="match status" value="1"/>
</dbReference>
<accession>A0A1H9CGP5</accession>
<proteinExistence type="inferred from homology"/>
<reference evidence="5" key="1">
    <citation type="submission" date="2016-10" db="EMBL/GenBank/DDBJ databases">
        <authorList>
            <person name="Varghese N."/>
            <person name="Submissions S."/>
        </authorList>
    </citation>
    <scope>NUCLEOTIDE SEQUENCE [LARGE SCALE GENOMIC DNA]</scope>
    <source>
        <strain evidence="5">CGMCC 4.578</strain>
    </source>
</reference>
<dbReference type="AlphaFoldDB" id="A0A1H9CGP5"/>
<dbReference type="PANTHER" id="PTHR33495">
    <property type="entry name" value="ANTI-SIGMA FACTOR ANTAGONIST TM_1081-RELATED-RELATED"/>
    <property type="match status" value="1"/>
</dbReference>
<dbReference type="GO" id="GO:0043856">
    <property type="term" value="F:anti-sigma factor antagonist activity"/>
    <property type="evidence" value="ECO:0007669"/>
    <property type="project" value="InterPro"/>
</dbReference>
<keyword evidence="5" id="KW-1185">Reference proteome</keyword>